<dbReference type="InterPro" id="IPR036728">
    <property type="entry name" value="PBP_GOBP_sf"/>
</dbReference>
<sequence length="166" mass="18826">MVEIVKWRMATILVFCLLANGKASQEVMTKMSATFFKLLEECKKEASVTDDLIQGLVKFWNEDSELGARELGCVIICMATKHDLVDADEFRMHHENAYNFAKDHGADDEMAKSVVKSIHGCEEQFVGNPDHCARVMDVTRCFRGEMHRLKWAPPVEVLMGEMLAEV</sequence>
<dbReference type="SUPFAM" id="SSF47565">
    <property type="entry name" value="Insect pheromone/odorant-binding proteins"/>
    <property type="match status" value="1"/>
</dbReference>
<keyword evidence="4" id="KW-0732">Signal</keyword>
<gene>
    <name evidence="5" type="primary">PBP3</name>
</gene>
<keyword evidence="3" id="KW-1015">Disulfide bond</keyword>
<feature type="disulfide bond" evidence="3">
    <location>
        <begin position="121"/>
        <end position="141"/>
    </location>
</feature>
<dbReference type="InterPro" id="IPR006072">
    <property type="entry name" value="Odorant/phero-bd_Lep"/>
</dbReference>
<evidence type="ECO:0000256" key="2">
    <source>
        <dbReference type="ARBA" id="ARBA00022448"/>
    </source>
</evidence>
<evidence type="ECO:0000256" key="4">
    <source>
        <dbReference type="SAM" id="SignalP"/>
    </source>
</evidence>
<dbReference type="PIRSF" id="PIRSF015604">
    <property type="entry name" value="Odorant/phero_bd"/>
    <property type="match status" value="1"/>
</dbReference>
<accession>A0A5B8AEH0</accession>
<evidence type="ECO:0000256" key="1">
    <source>
        <dbReference type="ARBA" id="ARBA00008098"/>
    </source>
</evidence>
<dbReference type="SMART" id="SM00708">
    <property type="entry name" value="PhBP"/>
    <property type="match status" value="1"/>
</dbReference>
<dbReference type="PRINTS" id="PR00484">
    <property type="entry name" value="PBPGOBP"/>
</dbReference>
<dbReference type="InterPro" id="IPR006170">
    <property type="entry name" value="PBP/GOBP"/>
</dbReference>
<dbReference type="EMBL" id="MK561825">
    <property type="protein sequence ID" value="QDA95486.1"/>
    <property type="molecule type" value="mRNA"/>
</dbReference>
<evidence type="ECO:0000256" key="3">
    <source>
        <dbReference type="PIRSR" id="PIRSR015604-1"/>
    </source>
</evidence>
<dbReference type="CDD" id="cd23992">
    <property type="entry name" value="PBP_GOBP"/>
    <property type="match status" value="1"/>
</dbReference>
<name>A0A5B8AEH0_MARVT</name>
<feature type="disulfide bond" evidence="3">
    <location>
        <begin position="42"/>
        <end position="77"/>
    </location>
</feature>
<reference evidence="5" key="1">
    <citation type="journal article" date="2019" name="Ecol. Evol.">
        <title>Pheromone-binding proteins based phylogenetics and phylogeography of Maruca spp. from Asia, Africa, Oceania, and South America.</title>
        <authorList>
            <person name="Malini P."/>
            <person name="Ramasamy S."/>
            <person name="Schafleitner R."/>
            <person name="Muthukalingan K."/>
        </authorList>
    </citation>
    <scope>NUCLEOTIDE SEQUENCE</scope>
</reference>
<dbReference type="GO" id="GO:0005549">
    <property type="term" value="F:odorant binding"/>
    <property type="evidence" value="ECO:0007669"/>
    <property type="project" value="InterPro"/>
</dbReference>
<organism evidence="5">
    <name type="scientific">Maruca vitrata</name>
    <name type="common">Bean pod borer moth</name>
    <dbReference type="NCBI Taxonomy" id="497515"/>
    <lineage>
        <taxon>Eukaryota</taxon>
        <taxon>Metazoa</taxon>
        <taxon>Ecdysozoa</taxon>
        <taxon>Arthropoda</taxon>
        <taxon>Hexapoda</taxon>
        <taxon>Insecta</taxon>
        <taxon>Pterygota</taxon>
        <taxon>Neoptera</taxon>
        <taxon>Endopterygota</taxon>
        <taxon>Lepidoptera</taxon>
        <taxon>Glossata</taxon>
        <taxon>Ditrysia</taxon>
        <taxon>Pyraloidea</taxon>
        <taxon>Crambidae</taxon>
        <taxon>Spilomelinae</taxon>
        <taxon>Maruca</taxon>
    </lineage>
</organism>
<protein>
    <submittedName>
        <fullName evidence="5">Pheromone binding protein 3</fullName>
    </submittedName>
</protein>
<comment type="similarity">
    <text evidence="1">Belongs to the PBP/GOBP family.</text>
</comment>
<dbReference type="Pfam" id="PF01395">
    <property type="entry name" value="PBP_GOBP"/>
    <property type="match status" value="1"/>
</dbReference>
<proteinExistence type="evidence at transcript level"/>
<dbReference type="Gene3D" id="1.10.238.20">
    <property type="entry name" value="Pheromone/general odorant binding protein domain"/>
    <property type="match status" value="1"/>
</dbReference>
<evidence type="ECO:0000313" key="5">
    <source>
        <dbReference type="EMBL" id="QDA95486.1"/>
    </source>
</evidence>
<feature type="chain" id="PRO_5022831970" evidence="4">
    <location>
        <begin position="25"/>
        <end position="166"/>
    </location>
</feature>
<feature type="signal peptide" evidence="4">
    <location>
        <begin position="1"/>
        <end position="24"/>
    </location>
</feature>
<keyword evidence="2" id="KW-0813">Transport</keyword>
<feature type="disulfide bond" evidence="3">
    <location>
        <begin position="73"/>
        <end position="132"/>
    </location>
</feature>
<dbReference type="AlphaFoldDB" id="A0A5B8AEH0"/>